<evidence type="ECO:0000313" key="8">
    <source>
        <dbReference type="Proteomes" id="UP000321917"/>
    </source>
</evidence>
<dbReference type="PROSITE" id="PS50206">
    <property type="entry name" value="RHODANESE_3"/>
    <property type="match status" value="2"/>
</dbReference>
<gene>
    <name evidence="5" type="ORF">ESZ26_05775</name>
    <name evidence="6" type="ORF">ESZ27_08265</name>
</gene>
<dbReference type="AlphaFoldDB" id="A0A5C6QFC0"/>
<dbReference type="OrthoDB" id="9781034at2"/>
<dbReference type="GO" id="GO:0004792">
    <property type="term" value="F:thiosulfate-cyanide sulfurtransferase activity"/>
    <property type="evidence" value="ECO:0007669"/>
    <property type="project" value="InterPro"/>
</dbReference>
<dbReference type="SUPFAM" id="SSF52821">
    <property type="entry name" value="Rhodanese/Cell cycle control phosphatase"/>
    <property type="match status" value="2"/>
</dbReference>
<dbReference type="Proteomes" id="UP000321917">
    <property type="component" value="Unassembled WGS sequence"/>
</dbReference>
<dbReference type="CDD" id="cd01449">
    <property type="entry name" value="TST_Repeat_2"/>
    <property type="match status" value="1"/>
</dbReference>
<organism evidence="6 8">
    <name type="scientific">Colwellia hornerae</name>
    <dbReference type="NCBI Taxonomy" id="89402"/>
    <lineage>
        <taxon>Bacteria</taxon>
        <taxon>Pseudomonadati</taxon>
        <taxon>Pseudomonadota</taxon>
        <taxon>Gammaproteobacteria</taxon>
        <taxon>Alteromonadales</taxon>
        <taxon>Colwelliaceae</taxon>
        <taxon>Colwellia</taxon>
    </lineage>
</organism>
<feature type="domain" description="Rhodanese" evidence="4">
    <location>
        <begin position="67"/>
        <end position="153"/>
    </location>
</feature>
<protein>
    <recommendedName>
        <fullName evidence="3">Sulfurtransferase</fullName>
    </recommendedName>
</protein>
<dbReference type="FunFam" id="3.40.250.10:FF:000001">
    <property type="entry name" value="Sulfurtransferase"/>
    <property type="match status" value="1"/>
</dbReference>
<reference evidence="6 8" key="1">
    <citation type="submission" date="2019-07" db="EMBL/GenBank/DDBJ databases">
        <title>Genomes of sea-ice associated Colwellia species.</title>
        <authorList>
            <person name="Bowman J.P."/>
        </authorList>
    </citation>
    <scope>NUCLEOTIDE SEQUENCE [LARGE SCALE GENOMIC DNA]</scope>
    <source>
        <strain evidence="5 7">ACAM 607</strain>
        <strain evidence="6 8">IC036</strain>
    </source>
</reference>
<evidence type="ECO:0000313" key="7">
    <source>
        <dbReference type="Proteomes" id="UP000321525"/>
    </source>
</evidence>
<feature type="domain" description="Rhodanese" evidence="4">
    <location>
        <begin position="184"/>
        <end position="296"/>
    </location>
</feature>
<dbReference type="SMART" id="SM00450">
    <property type="entry name" value="RHOD"/>
    <property type="match status" value="2"/>
</dbReference>
<dbReference type="CDD" id="cd01448">
    <property type="entry name" value="TST_Repeat_1"/>
    <property type="match status" value="1"/>
</dbReference>
<dbReference type="PANTHER" id="PTHR11364">
    <property type="entry name" value="THIOSULFATE SULFERTANSFERASE"/>
    <property type="match status" value="1"/>
</dbReference>
<dbReference type="InterPro" id="IPR001307">
    <property type="entry name" value="Thiosulphate_STrfase_CS"/>
</dbReference>
<dbReference type="PROSITE" id="PS00683">
    <property type="entry name" value="RHODANESE_2"/>
    <property type="match status" value="1"/>
</dbReference>
<keyword evidence="2" id="KW-0677">Repeat</keyword>
<comment type="caution">
    <text evidence="6">The sequence shown here is derived from an EMBL/GenBank/DDBJ whole genome shotgun (WGS) entry which is preliminary data.</text>
</comment>
<dbReference type="Gene3D" id="3.40.250.10">
    <property type="entry name" value="Rhodanese-like domain"/>
    <property type="match status" value="2"/>
</dbReference>
<dbReference type="Proteomes" id="UP000321525">
    <property type="component" value="Unassembled WGS sequence"/>
</dbReference>
<keyword evidence="1 3" id="KW-0808">Transferase</keyword>
<evidence type="ECO:0000313" key="5">
    <source>
        <dbReference type="EMBL" id="TWX61247.1"/>
    </source>
</evidence>
<dbReference type="InterPro" id="IPR001763">
    <property type="entry name" value="Rhodanese-like_dom"/>
</dbReference>
<evidence type="ECO:0000256" key="3">
    <source>
        <dbReference type="RuleBase" id="RU000507"/>
    </source>
</evidence>
<dbReference type="InterPro" id="IPR036873">
    <property type="entry name" value="Rhodanese-like_dom_sf"/>
</dbReference>
<name>A0A5C6QFC0_9GAMM</name>
<dbReference type="EMBL" id="VOLR01000006">
    <property type="protein sequence ID" value="TWX61247.1"/>
    <property type="molecule type" value="Genomic_DNA"/>
</dbReference>
<sequence length="299" mass="32829">MTLTMPSTFQQIISCRQLHELLFSPLDLTGDSVKPFSNILLLDASIPPVGNMCSPEKQWPDFTLPYAKRFDLNKNFSDLSNPLPHTMPSAEHFQQQARALGVMTDSQIVVYDDQGLFSAARAWYMFRAMGHKNVAVLDGGLPAWLASGYSVSSAASFVTDSGNFTATFCKEYFFSSQNIVSNLNAQEHLIVDARAKERFKGKVAEPREGIRSGHIPCSVNLPFSDLSYNGHLLAKNILAERFKAINSPGKPMVMSCGSGVTACVLALTAEMCGYKQVKVYDGSWSEWGAGAYFPVVVTQ</sequence>
<evidence type="ECO:0000256" key="2">
    <source>
        <dbReference type="ARBA" id="ARBA00022737"/>
    </source>
</evidence>
<evidence type="ECO:0000313" key="6">
    <source>
        <dbReference type="EMBL" id="TWX67706.1"/>
    </source>
</evidence>
<proteinExistence type="predicted"/>
<evidence type="ECO:0000259" key="4">
    <source>
        <dbReference type="PROSITE" id="PS50206"/>
    </source>
</evidence>
<evidence type="ECO:0000256" key="1">
    <source>
        <dbReference type="ARBA" id="ARBA00022679"/>
    </source>
</evidence>
<dbReference type="Pfam" id="PF00581">
    <property type="entry name" value="Rhodanese"/>
    <property type="match status" value="2"/>
</dbReference>
<dbReference type="PANTHER" id="PTHR11364:SF27">
    <property type="entry name" value="SULFURTRANSFERASE"/>
    <property type="match status" value="1"/>
</dbReference>
<accession>A0A5C6QFC0</accession>
<keyword evidence="7" id="KW-1185">Reference proteome</keyword>
<dbReference type="EMBL" id="VOLQ01000012">
    <property type="protein sequence ID" value="TWX67706.1"/>
    <property type="molecule type" value="Genomic_DNA"/>
</dbReference>
<dbReference type="InterPro" id="IPR045078">
    <property type="entry name" value="TST/MPST-like"/>
</dbReference>